<accession>A0ACC0YVZ9</accession>
<sequence length="171" mass="19667">MKKGEDEEEVMDKEEDERREAAIRSIQSLQPNFKPEGVTKEQLSKFQELHRRRLQVKSKSKSKSKSKFHQKSKGTAYGTSKSHGKDLDSKDHVDTVSSSTIEYSNVPNLKSNGNNNSTLHQDNVAADSATKKRQKLFWGYDLYLASCSLFFLHTKWKYIIRVNFFAGSWNS</sequence>
<reference evidence="2" key="1">
    <citation type="journal article" date="2023" name="G3 (Bethesda)">
        <title>Genome assembly and association tests identify interacting loci associated with vigor, precocity, and sex in interspecific pistachio rootstocks.</title>
        <authorList>
            <person name="Palmer W."/>
            <person name="Jacygrad E."/>
            <person name="Sagayaradj S."/>
            <person name="Cavanaugh K."/>
            <person name="Han R."/>
            <person name="Bertier L."/>
            <person name="Beede B."/>
            <person name="Kafkas S."/>
            <person name="Golino D."/>
            <person name="Preece J."/>
            <person name="Michelmore R."/>
        </authorList>
    </citation>
    <scope>NUCLEOTIDE SEQUENCE [LARGE SCALE GENOMIC DNA]</scope>
</reference>
<protein>
    <submittedName>
        <fullName evidence="1">Uncharacterized protein</fullName>
    </submittedName>
</protein>
<proteinExistence type="predicted"/>
<name>A0ACC0YVZ9_9ROSI</name>
<evidence type="ECO:0000313" key="1">
    <source>
        <dbReference type="EMBL" id="KAJ0042793.1"/>
    </source>
</evidence>
<organism evidence="1 2">
    <name type="scientific">Pistacia integerrima</name>
    <dbReference type="NCBI Taxonomy" id="434235"/>
    <lineage>
        <taxon>Eukaryota</taxon>
        <taxon>Viridiplantae</taxon>
        <taxon>Streptophyta</taxon>
        <taxon>Embryophyta</taxon>
        <taxon>Tracheophyta</taxon>
        <taxon>Spermatophyta</taxon>
        <taxon>Magnoliopsida</taxon>
        <taxon>eudicotyledons</taxon>
        <taxon>Gunneridae</taxon>
        <taxon>Pentapetalae</taxon>
        <taxon>rosids</taxon>
        <taxon>malvids</taxon>
        <taxon>Sapindales</taxon>
        <taxon>Anacardiaceae</taxon>
        <taxon>Pistacia</taxon>
    </lineage>
</organism>
<dbReference type="EMBL" id="CM047739">
    <property type="protein sequence ID" value="KAJ0042793.1"/>
    <property type="molecule type" value="Genomic_DNA"/>
</dbReference>
<keyword evidence="2" id="KW-1185">Reference proteome</keyword>
<dbReference type="Proteomes" id="UP001163603">
    <property type="component" value="Chromosome 4"/>
</dbReference>
<comment type="caution">
    <text evidence="1">The sequence shown here is derived from an EMBL/GenBank/DDBJ whole genome shotgun (WGS) entry which is preliminary data.</text>
</comment>
<gene>
    <name evidence="1" type="ORF">Pint_18752</name>
</gene>
<evidence type="ECO:0000313" key="2">
    <source>
        <dbReference type="Proteomes" id="UP001163603"/>
    </source>
</evidence>